<protein>
    <submittedName>
        <fullName evidence="1">Uncharacterized protein</fullName>
    </submittedName>
</protein>
<dbReference type="Proteomes" id="UP000308600">
    <property type="component" value="Unassembled WGS sequence"/>
</dbReference>
<reference evidence="1 2" key="1">
    <citation type="journal article" date="2019" name="Nat. Ecol. Evol.">
        <title>Megaphylogeny resolves global patterns of mushroom evolution.</title>
        <authorList>
            <person name="Varga T."/>
            <person name="Krizsan K."/>
            <person name="Foldi C."/>
            <person name="Dima B."/>
            <person name="Sanchez-Garcia M."/>
            <person name="Sanchez-Ramirez S."/>
            <person name="Szollosi G.J."/>
            <person name="Szarkandi J.G."/>
            <person name="Papp V."/>
            <person name="Albert L."/>
            <person name="Andreopoulos W."/>
            <person name="Angelini C."/>
            <person name="Antonin V."/>
            <person name="Barry K.W."/>
            <person name="Bougher N.L."/>
            <person name="Buchanan P."/>
            <person name="Buyck B."/>
            <person name="Bense V."/>
            <person name="Catcheside P."/>
            <person name="Chovatia M."/>
            <person name="Cooper J."/>
            <person name="Damon W."/>
            <person name="Desjardin D."/>
            <person name="Finy P."/>
            <person name="Geml J."/>
            <person name="Haridas S."/>
            <person name="Hughes K."/>
            <person name="Justo A."/>
            <person name="Karasinski D."/>
            <person name="Kautmanova I."/>
            <person name="Kiss B."/>
            <person name="Kocsube S."/>
            <person name="Kotiranta H."/>
            <person name="LaButti K.M."/>
            <person name="Lechner B.E."/>
            <person name="Liimatainen K."/>
            <person name="Lipzen A."/>
            <person name="Lukacs Z."/>
            <person name="Mihaltcheva S."/>
            <person name="Morgado L.N."/>
            <person name="Niskanen T."/>
            <person name="Noordeloos M.E."/>
            <person name="Ohm R.A."/>
            <person name="Ortiz-Santana B."/>
            <person name="Ovrebo C."/>
            <person name="Racz N."/>
            <person name="Riley R."/>
            <person name="Savchenko A."/>
            <person name="Shiryaev A."/>
            <person name="Soop K."/>
            <person name="Spirin V."/>
            <person name="Szebenyi C."/>
            <person name="Tomsovsky M."/>
            <person name="Tulloss R.E."/>
            <person name="Uehling J."/>
            <person name="Grigoriev I.V."/>
            <person name="Vagvolgyi C."/>
            <person name="Papp T."/>
            <person name="Martin F.M."/>
            <person name="Miettinen O."/>
            <person name="Hibbett D.S."/>
            <person name="Nagy L.G."/>
        </authorList>
    </citation>
    <scope>NUCLEOTIDE SEQUENCE [LARGE SCALE GENOMIC DNA]</scope>
    <source>
        <strain evidence="1 2">NL-1719</strain>
    </source>
</reference>
<keyword evidence="2" id="KW-1185">Reference proteome</keyword>
<evidence type="ECO:0000313" key="2">
    <source>
        <dbReference type="Proteomes" id="UP000308600"/>
    </source>
</evidence>
<sequence>MCPNLSLDLRKLAKESLASNAPSRRLDEEQLPNATTSQKAKLADRKNEPAASASIPAPNKTTSNGVLTFYEESKLRGRKKHHQLLDVLMVRLWCAAGLSFALAQRSEWIDLWAAADPTYTPADREKLKDQIHSEAEAVNQRQIEYLRTQENLTVSYDGGTSRGHEAFWTLHVSTADRRVYFLRGRDATAESHTAEWIRDFVLEFIHLIGAPRFAAAICDSTGNTRKSRSLLEDEVPTLFGLADIAHHMNNTVKDIGKHPYFKSGIDIVRKTVTKFNKSHLGQAELKLAQKKLGIHRGLESIGKTRFASVVRAALSVQRALPVIKEVVRKGDFDLEILKRYFHPQQYVSSETMQFEMQLNQFIGVGAPFLKALTILESNEATAADVFIFWHATLSSVLNTLIELQLPAEVQGDILRILQYRHDELLGQGKLSSPIYLAATYLNPMYLNSDVLKPQDVPKGLKLPHLTSADLEGVKFPVTFIEVSRFLAKLAEDEILRGHKSEFTEWGNRSGEFKKQFISEIQHYARQQFPYNQPYNEHQGIYSWWNSLVGSDFASILPHIAMKILAIRVNSMPEERTVSTFTWLTPPLRSQLSIGTMMATTQVRQYYQTENKV</sequence>
<name>A0ACD3AE83_9AGAR</name>
<proteinExistence type="predicted"/>
<dbReference type="EMBL" id="ML208501">
    <property type="protein sequence ID" value="TFK63856.1"/>
    <property type="molecule type" value="Genomic_DNA"/>
</dbReference>
<organism evidence="1 2">
    <name type="scientific">Pluteus cervinus</name>
    <dbReference type="NCBI Taxonomy" id="181527"/>
    <lineage>
        <taxon>Eukaryota</taxon>
        <taxon>Fungi</taxon>
        <taxon>Dikarya</taxon>
        <taxon>Basidiomycota</taxon>
        <taxon>Agaricomycotina</taxon>
        <taxon>Agaricomycetes</taxon>
        <taxon>Agaricomycetidae</taxon>
        <taxon>Agaricales</taxon>
        <taxon>Pluteineae</taxon>
        <taxon>Pluteaceae</taxon>
        <taxon>Pluteus</taxon>
    </lineage>
</organism>
<evidence type="ECO:0000313" key="1">
    <source>
        <dbReference type="EMBL" id="TFK63856.1"/>
    </source>
</evidence>
<accession>A0ACD3AE83</accession>
<gene>
    <name evidence="1" type="ORF">BDN72DRAFT_927053</name>
</gene>